<keyword evidence="1" id="KW-0472">Membrane</keyword>
<keyword evidence="3" id="KW-1185">Reference proteome</keyword>
<evidence type="ECO:0000256" key="1">
    <source>
        <dbReference type="SAM" id="Phobius"/>
    </source>
</evidence>
<gene>
    <name evidence="2" type="ORF">L9F63_002741</name>
</gene>
<feature type="non-terminal residue" evidence="2">
    <location>
        <position position="1"/>
    </location>
</feature>
<protein>
    <submittedName>
        <fullName evidence="2">Uncharacterized protein</fullName>
    </submittedName>
</protein>
<reference evidence="2" key="1">
    <citation type="journal article" date="2023" name="IScience">
        <title>Live-bearing cockroach genome reveals convergent evolutionary mechanisms linked to viviparity in insects and beyond.</title>
        <authorList>
            <person name="Fouks B."/>
            <person name="Harrison M.C."/>
            <person name="Mikhailova A.A."/>
            <person name="Marchal E."/>
            <person name="English S."/>
            <person name="Carruthers M."/>
            <person name="Jennings E.C."/>
            <person name="Chiamaka E.L."/>
            <person name="Frigard R.A."/>
            <person name="Pippel M."/>
            <person name="Attardo G.M."/>
            <person name="Benoit J.B."/>
            <person name="Bornberg-Bauer E."/>
            <person name="Tobe S.S."/>
        </authorList>
    </citation>
    <scope>NUCLEOTIDE SEQUENCE</scope>
    <source>
        <strain evidence="2">Stay&amp;Tobe</strain>
    </source>
</reference>
<name>A0AAD8ECY0_DIPPU</name>
<evidence type="ECO:0000313" key="3">
    <source>
        <dbReference type="Proteomes" id="UP001233999"/>
    </source>
</evidence>
<dbReference type="AlphaFoldDB" id="A0AAD8ECY0"/>
<accession>A0AAD8ECY0</accession>
<dbReference type="EMBL" id="JASPKZ010007268">
    <property type="protein sequence ID" value="KAJ9585476.1"/>
    <property type="molecule type" value="Genomic_DNA"/>
</dbReference>
<feature type="transmembrane region" description="Helical" evidence="1">
    <location>
        <begin position="43"/>
        <end position="62"/>
    </location>
</feature>
<proteinExistence type="predicted"/>
<reference evidence="2" key="2">
    <citation type="submission" date="2023-05" db="EMBL/GenBank/DDBJ databases">
        <authorList>
            <person name="Fouks B."/>
        </authorList>
    </citation>
    <scope>NUCLEOTIDE SEQUENCE</scope>
    <source>
        <strain evidence="2">Stay&amp;Tobe</strain>
        <tissue evidence="2">Testes</tissue>
    </source>
</reference>
<keyword evidence="1" id="KW-1133">Transmembrane helix</keyword>
<dbReference type="Proteomes" id="UP001233999">
    <property type="component" value="Unassembled WGS sequence"/>
</dbReference>
<evidence type="ECO:0000313" key="2">
    <source>
        <dbReference type="EMBL" id="KAJ9585476.1"/>
    </source>
</evidence>
<feature type="transmembrane region" description="Helical" evidence="1">
    <location>
        <begin position="6"/>
        <end position="22"/>
    </location>
</feature>
<keyword evidence="1" id="KW-0812">Transmembrane</keyword>
<organism evidence="2 3">
    <name type="scientific">Diploptera punctata</name>
    <name type="common">Pacific beetle cockroach</name>
    <dbReference type="NCBI Taxonomy" id="6984"/>
    <lineage>
        <taxon>Eukaryota</taxon>
        <taxon>Metazoa</taxon>
        <taxon>Ecdysozoa</taxon>
        <taxon>Arthropoda</taxon>
        <taxon>Hexapoda</taxon>
        <taxon>Insecta</taxon>
        <taxon>Pterygota</taxon>
        <taxon>Neoptera</taxon>
        <taxon>Polyneoptera</taxon>
        <taxon>Dictyoptera</taxon>
        <taxon>Blattodea</taxon>
        <taxon>Blaberoidea</taxon>
        <taxon>Blaberidae</taxon>
        <taxon>Diplopterinae</taxon>
        <taxon>Diploptera</taxon>
    </lineage>
</organism>
<feature type="non-terminal residue" evidence="2">
    <location>
        <position position="136"/>
    </location>
</feature>
<comment type="caution">
    <text evidence="2">The sequence shown here is derived from an EMBL/GenBank/DDBJ whole genome shotgun (WGS) entry which is preliminary data.</text>
</comment>
<sequence>THNLIFADITISLSTISLFFIPKRKIYDSDISERTGIYNFKRFNIFYILLLILVLASSDNIITSEAMVCHQRPSINVYSTVMQQLDFLEIHKYIYTLPNRSDYVNFLYFSLDIGHCHEISECWVPAAFKRTLTRSS</sequence>